<dbReference type="EMBL" id="LT796768">
    <property type="protein sequence ID" value="SKB05391.1"/>
    <property type="molecule type" value="Genomic_DNA"/>
</dbReference>
<dbReference type="RefSeq" id="WP_078699059.1">
    <property type="nucleotide sequence ID" value="NZ_LT796768.1"/>
</dbReference>
<dbReference type="Gene3D" id="3.10.129.10">
    <property type="entry name" value="Hotdog Thioesterase"/>
    <property type="match status" value="1"/>
</dbReference>
<keyword evidence="2" id="KW-1185">Reference proteome</keyword>
<dbReference type="Pfam" id="PF13279">
    <property type="entry name" value="4HBT_2"/>
    <property type="match status" value="1"/>
</dbReference>
<sequence>MTALPTLEELEPLGALFTRTVPERYQDLNGHVNVRGHYDLHMDAAEESWERQVGLDQAFLDRTGQSSFSLTHHVQFHREILVGHEVSTHLRILARGPKTVHAVTIVANRTTGEIASTLEFVEAYVDLTTRRTAPFAPDVAERIDELLEQHAALPWSLPPSHRLGTTRPTE</sequence>
<gene>
    <name evidence="1" type="ORF">SAMN06295964_0922</name>
</gene>
<dbReference type="SUPFAM" id="SSF54637">
    <property type="entry name" value="Thioesterase/thiol ester dehydrase-isomerase"/>
    <property type="match status" value="1"/>
</dbReference>
<dbReference type="Proteomes" id="UP000191040">
    <property type="component" value="Chromosome I"/>
</dbReference>
<dbReference type="InterPro" id="IPR029069">
    <property type="entry name" value="HotDog_dom_sf"/>
</dbReference>
<evidence type="ECO:0000313" key="1">
    <source>
        <dbReference type="EMBL" id="SKB05391.1"/>
    </source>
</evidence>
<dbReference type="STRING" id="1736691.SAMN06295964_0922"/>
<proteinExistence type="predicted"/>
<protein>
    <submittedName>
        <fullName evidence="1">(3S)-malyl-CoA thioesterase</fullName>
    </submittedName>
</protein>
<name>A0A1T4YVR1_9ACTN</name>
<dbReference type="OrthoDB" id="9803287at2"/>
<dbReference type="AlphaFoldDB" id="A0A1T4YVR1"/>
<reference evidence="2" key="1">
    <citation type="submission" date="2017-02" db="EMBL/GenBank/DDBJ databases">
        <authorList>
            <person name="Varghese N."/>
            <person name="Submissions S."/>
        </authorList>
    </citation>
    <scope>NUCLEOTIDE SEQUENCE [LARGE SCALE GENOMIC DNA]</scope>
    <source>
        <strain evidence="2">9H-4</strain>
    </source>
</reference>
<organism evidence="1 2">
    <name type="scientific">Aeromicrobium choanae</name>
    <dbReference type="NCBI Taxonomy" id="1736691"/>
    <lineage>
        <taxon>Bacteria</taxon>
        <taxon>Bacillati</taxon>
        <taxon>Actinomycetota</taxon>
        <taxon>Actinomycetes</taxon>
        <taxon>Propionibacteriales</taxon>
        <taxon>Nocardioidaceae</taxon>
        <taxon>Aeromicrobium</taxon>
    </lineage>
</organism>
<accession>A0A1T4YVR1</accession>
<evidence type="ECO:0000313" key="2">
    <source>
        <dbReference type="Proteomes" id="UP000191040"/>
    </source>
</evidence>